<feature type="region of interest" description="Disordered" evidence="1">
    <location>
        <begin position="95"/>
        <end position="143"/>
    </location>
</feature>
<name>A0A316W9Z4_9FLAO</name>
<dbReference type="RefSeq" id="WP_103233991.1">
    <property type="nucleotide sequence ID" value="NZ_PPEG02000014.1"/>
</dbReference>
<dbReference type="PANTHER" id="PTHR39338">
    <property type="entry name" value="BLL5662 PROTEIN-RELATED"/>
    <property type="match status" value="1"/>
</dbReference>
<dbReference type="EMBL" id="PPEG02000014">
    <property type="protein sequence ID" value="PWN58037.1"/>
    <property type="molecule type" value="Genomic_DNA"/>
</dbReference>
<feature type="compositionally biased region" description="Low complexity" evidence="1">
    <location>
        <begin position="106"/>
        <end position="123"/>
    </location>
</feature>
<dbReference type="AlphaFoldDB" id="A0A316W9Z4"/>
<reference evidence="2 3" key="1">
    <citation type="submission" date="2018-04" db="EMBL/GenBank/DDBJ databases">
        <title>Chryseobacterium oncorhynchi 701B-08T from rainbow trout, and Chryseobacterium viscerum 687B-08T from diseased fish.</title>
        <authorList>
            <person name="Jeong J.-J."/>
            <person name="Lee Y.J."/>
            <person name="Pathiraja D."/>
            <person name="Park B."/>
            <person name="Choi I.-G."/>
            <person name="Kim K.D."/>
        </authorList>
    </citation>
    <scope>NUCLEOTIDE SEQUENCE [LARGE SCALE GENOMIC DNA]</scope>
    <source>
        <strain evidence="2 3">687B-08</strain>
    </source>
</reference>
<gene>
    <name evidence="2" type="ORF">C1634_024725</name>
</gene>
<evidence type="ECO:0000256" key="1">
    <source>
        <dbReference type="SAM" id="MobiDB-lite"/>
    </source>
</evidence>
<sequence length="406" mass="47948">MNVFPDGQLPFWPFFHQLEQHLSYERWIDKYKLFLQLLLDSHISYDDEGDALLSACKILYLQDIKDEDRFTQLFRKTWSEEKSKWEAFFKTIEQETQKEPVEKNNSSELQQPPSESSPAASEPAEIKKEEKKDTISQQESKNEEKIIEEKENYYFTPSISFDSLIKDDESPQDTTCIPLYNFQDEYLPINRREMIKGWQYLRRHEKGKLTSEIDIYSTVKKIARENIFTEPEYLHGLRNREDTIIFFVDCNGSMMPFHELSRRLVKSARNFGGHKNAPVYYFQNAPTDYVFNEFQLTSPIKIAQALSKTNYNFSIAVVISDVGFARGYGAPERHKIRWQQLQPFLKQLNENCAHILWLNPVPENRWHEETAQNLKKEVLKMASIFDAGMNPFQTITRTLLKYQNKT</sequence>
<protein>
    <recommendedName>
        <fullName evidence="4">VWA containing CoxE family protein</fullName>
    </recommendedName>
</protein>
<evidence type="ECO:0000313" key="2">
    <source>
        <dbReference type="EMBL" id="PWN58037.1"/>
    </source>
</evidence>
<accession>A0A316W9Z4</accession>
<comment type="caution">
    <text evidence="2">The sequence shown here is derived from an EMBL/GenBank/DDBJ whole genome shotgun (WGS) entry which is preliminary data.</text>
</comment>
<evidence type="ECO:0000313" key="3">
    <source>
        <dbReference type="Proteomes" id="UP000236413"/>
    </source>
</evidence>
<feature type="compositionally biased region" description="Basic and acidic residues" evidence="1">
    <location>
        <begin position="124"/>
        <end position="143"/>
    </location>
</feature>
<evidence type="ECO:0008006" key="4">
    <source>
        <dbReference type="Google" id="ProtNLM"/>
    </source>
</evidence>
<dbReference type="Proteomes" id="UP000236413">
    <property type="component" value="Unassembled WGS sequence"/>
</dbReference>
<proteinExistence type="predicted"/>
<organism evidence="2 3">
    <name type="scientific">Chryseobacterium viscerum</name>
    <dbReference type="NCBI Taxonomy" id="1037377"/>
    <lineage>
        <taxon>Bacteria</taxon>
        <taxon>Pseudomonadati</taxon>
        <taxon>Bacteroidota</taxon>
        <taxon>Flavobacteriia</taxon>
        <taxon>Flavobacteriales</taxon>
        <taxon>Weeksellaceae</taxon>
        <taxon>Chryseobacterium group</taxon>
        <taxon>Chryseobacterium</taxon>
    </lineage>
</organism>